<dbReference type="InterPro" id="IPR027417">
    <property type="entry name" value="P-loop_NTPase"/>
</dbReference>
<sequence length="298" mass="33457">MSSTEAKPIRPLYFLASFPLSGSNWARRVVFLLWQMHQKNPPSEINIADADIAMPWDAKASYYQMVTGQPADTLSEQQIAAARPKVHHLLATEFPGLPIVRTQAVRGDFYDNPTINPEVTRGATYIVRNPLDVAASFVRELGMAPMKVVEMLMTRNWRISPGAATVIEPQGSWSQNVRSWTQRKDAAVLVLRFEDISTDPVRAFEKIAAHMRLEIDPEAVRPLRNVMLSQRAIEGPKDDGRDYTAFLQPHEARAIIEVHAVEMDRHGYLDKKALEYAGIERDVALALSSRHTGDAMLS</sequence>
<gene>
    <name evidence="2" type="ORF">GCM10011499_32610</name>
</gene>
<organism evidence="2 3">
    <name type="scientific">Pelagibacterium lentulum</name>
    <dbReference type="NCBI Taxonomy" id="2029865"/>
    <lineage>
        <taxon>Bacteria</taxon>
        <taxon>Pseudomonadati</taxon>
        <taxon>Pseudomonadota</taxon>
        <taxon>Alphaproteobacteria</taxon>
        <taxon>Hyphomicrobiales</taxon>
        <taxon>Devosiaceae</taxon>
        <taxon>Pelagibacterium</taxon>
    </lineage>
</organism>
<evidence type="ECO:0000313" key="2">
    <source>
        <dbReference type="EMBL" id="GGA59887.1"/>
    </source>
</evidence>
<dbReference type="Proteomes" id="UP000596977">
    <property type="component" value="Unassembled WGS sequence"/>
</dbReference>
<keyword evidence="3" id="KW-1185">Reference proteome</keyword>
<reference evidence="2 3" key="1">
    <citation type="journal article" date="2014" name="Int. J. Syst. Evol. Microbiol.">
        <title>Complete genome sequence of Corynebacterium casei LMG S-19264T (=DSM 44701T), isolated from a smear-ripened cheese.</title>
        <authorList>
            <consortium name="US DOE Joint Genome Institute (JGI-PGF)"/>
            <person name="Walter F."/>
            <person name="Albersmeier A."/>
            <person name="Kalinowski J."/>
            <person name="Ruckert C."/>
        </authorList>
    </citation>
    <scope>NUCLEOTIDE SEQUENCE [LARGE SCALE GENOMIC DNA]</scope>
    <source>
        <strain evidence="2 3">CGMCC 1.15896</strain>
    </source>
</reference>
<dbReference type="InterPro" id="IPR000863">
    <property type="entry name" value="Sulfotransferase_dom"/>
</dbReference>
<dbReference type="GO" id="GO:0008146">
    <property type="term" value="F:sulfotransferase activity"/>
    <property type="evidence" value="ECO:0007669"/>
    <property type="project" value="InterPro"/>
</dbReference>
<name>A0A916W1F0_9HYPH</name>
<protein>
    <submittedName>
        <fullName evidence="2">Sulfotransferase</fullName>
    </submittedName>
</protein>
<comment type="caution">
    <text evidence="2">The sequence shown here is derived from an EMBL/GenBank/DDBJ whole genome shotgun (WGS) entry which is preliminary data.</text>
</comment>
<accession>A0A916W1F0</accession>
<dbReference type="RefSeq" id="WP_127070777.1">
    <property type="nucleotide sequence ID" value="NZ_BMKB01000006.1"/>
</dbReference>
<dbReference type="Pfam" id="PF00685">
    <property type="entry name" value="Sulfotransfer_1"/>
    <property type="match status" value="1"/>
</dbReference>
<dbReference type="EMBL" id="BMKB01000006">
    <property type="protein sequence ID" value="GGA59887.1"/>
    <property type="molecule type" value="Genomic_DNA"/>
</dbReference>
<dbReference type="OrthoDB" id="9804504at2"/>
<dbReference type="Gene3D" id="3.40.50.300">
    <property type="entry name" value="P-loop containing nucleotide triphosphate hydrolases"/>
    <property type="match status" value="1"/>
</dbReference>
<evidence type="ECO:0000259" key="1">
    <source>
        <dbReference type="Pfam" id="PF00685"/>
    </source>
</evidence>
<dbReference type="SUPFAM" id="SSF52540">
    <property type="entry name" value="P-loop containing nucleoside triphosphate hydrolases"/>
    <property type="match status" value="1"/>
</dbReference>
<evidence type="ECO:0000313" key="3">
    <source>
        <dbReference type="Proteomes" id="UP000596977"/>
    </source>
</evidence>
<dbReference type="AlphaFoldDB" id="A0A916W1F0"/>
<proteinExistence type="predicted"/>
<feature type="domain" description="Sulfotransferase" evidence="1">
    <location>
        <begin position="125"/>
        <end position="223"/>
    </location>
</feature>